<evidence type="ECO:0000256" key="1">
    <source>
        <dbReference type="SAM" id="MobiDB-lite"/>
    </source>
</evidence>
<feature type="region of interest" description="Disordered" evidence="1">
    <location>
        <begin position="1"/>
        <end position="28"/>
    </location>
</feature>
<reference evidence="2" key="2">
    <citation type="journal article" date="2023" name="Int. J. Mol. Sci.">
        <title>De Novo Assembly and Annotation of 11 Diverse Shrub Willow (Salix) Genomes Reveals Novel Gene Organization in Sex-Linked Regions.</title>
        <authorList>
            <person name="Hyden B."/>
            <person name="Feng K."/>
            <person name="Yates T.B."/>
            <person name="Jawdy S."/>
            <person name="Cereghino C."/>
            <person name="Smart L.B."/>
            <person name="Muchero W."/>
        </authorList>
    </citation>
    <scope>NUCLEOTIDE SEQUENCE</scope>
    <source>
        <tissue evidence="2">Shoot tip</tissue>
    </source>
</reference>
<reference evidence="2" key="1">
    <citation type="submission" date="2022-10" db="EMBL/GenBank/DDBJ databases">
        <authorList>
            <person name="Hyden B.L."/>
            <person name="Feng K."/>
            <person name="Yates T."/>
            <person name="Jawdy S."/>
            <person name="Smart L.B."/>
            <person name="Muchero W."/>
        </authorList>
    </citation>
    <scope>NUCLEOTIDE SEQUENCE</scope>
    <source>
        <tissue evidence="2">Shoot tip</tissue>
    </source>
</reference>
<evidence type="ECO:0000313" key="2">
    <source>
        <dbReference type="EMBL" id="KAJ6389009.1"/>
    </source>
</evidence>
<organism evidence="2 3">
    <name type="scientific">Salix suchowensis</name>
    <dbReference type="NCBI Taxonomy" id="1278906"/>
    <lineage>
        <taxon>Eukaryota</taxon>
        <taxon>Viridiplantae</taxon>
        <taxon>Streptophyta</taxon>
        <taxon>Embryophyta</taxon>
        <taxon>Tracheophyta</taxon>
        <taxon>Spermatophyta</taxon>
        <taxon>Magnoliopsida</taxon>
        <taxon>eudicotyledons</taxon>
        <taxon>Gunneridae</taxon>
        <taxon>Pentapetalae</taxon>
        <taxon>rosids</taxon>
        <taxon>fabids</taxon>
        <taxon>Malpighiales</taxon>
        <taxon>Salicaceae</taxon>
        <taxon>Saliceae</taxon>
        <taxon>Salix</taxon>
    </lineage>
</organism>
<keyword evidence="3" id="KW-1185">Reference proteome</keyword>
<comment type="caution">
    <text evidence="2">The sequence shown here is derived from an EMBL/GenBank/DDBJ whole genome shotgun (WGS) entry which is preliminary data.</text>
</comment>
<dbReference type="EMBL" id="JAPFFI010000007">
    <property type="protein sequence ID" value="KAJ6389009.1"/>
    <property type="molecule type" value="Genomic_DNA"/>
</dbReference>
<dbReference type="Proteomes" id="UP001141253">
    <property type="component" value="Chromosome 3"/>
</dbReference>
<name>A0ABQ9BPE1_9ROSI</name>
<accession>A0ABQ9BPE1</accession>
<evidence type="ECO:0000313" key="3">
    <source>
        <dbReference type="Proteomes" id="UP001141253"/>
    </source>
</evidence>
<proteinExistence type="predicted"/>
<gene>
    <name evidence="2" type="ORF">OIU77_027377</name>
</gene>
<protein>
    <submittedName>
        <fullName evidence="2">Uncharacterized protein</fullName>
    </submittedName>
</protein>
<sequence>MALLYTSSSSLLLSPSSSKKPNNPIPLSRTPPLLSLSFSCKPPQNLRFPSSNYYKTQIPDPPHTQFLFLL</sequence>
<feature type="compositionally biased region" description="Low complexity" evidence="1">
    <location>
        <begin position="7"/>
        <end position="28"/>
    </location>
</feature>